<dbReference type="EC" id="3.1.21.-" evidence="3"/>
<accession>A0ABD5XT24</accession>
<comment type="caution">
    <text evidence="3">The sequence shown here is derived from an EMBL/GenBank/DDBJ whole genome shotgun (WGS) entry which is preliminary data.</text>
</comment>
<dbReference type="AlphaFoldDB" id="A0ABD5XT24"/>
<keyword evidence="3" id="KW-0255">Endonuclease</keyword>
<keyword evidence="1" id="KW-0812">Transmembrane</keyword>
<gene>
    <name evidence="3" type="ORF">ACFQRB_17210</name>
</gene>
<dbReference type="InterPro" id="IPR011856">
    <property type="entry name" value="tRNA_endonuc-like_dom_sf"/>
</dbReference>
<reference evidence="3 4" key="1">
    <citation type="journal article" date="2019" name="Int. J. Syst. Evol. Microbiol.">
        <title>The Global Catalogue of Microorganisms (GCM) 10K type strain sequencing project: providing services to taxonomists for standard genome sequencing and annotation.</title>
        <authorList>
            <consortium name="The Broad Institute Genomics Platform"/>
            <consortium name="The Broad Institute Genome Sequencing Center for Infectious Disease"/>
            <person name="Wu L."/>
            <person name="Ma J."/>
        </authorList>
    </citation>
    <scope>NUCLEOTIDE SEQUENCE [LARGE SCALE GENOMIC DNA]</scope>
    <source>
        <strain evidence="3 4">DT92</strain>
    </source>
</reference>
<dbReference type="InterPro" id="IPR007560">
    <property type="entry name" value="Restrct_endonuc_IV_Mrr"/>
</dbReference>
<dbReference type="Gene3D" id="3.40.1350.10">
    <property type="match status" value="1"/>
</dbReference>
<feature type="transmembrane region" description="Helical" evidence="1">
    <location>
        <begin position="373"/>
        <end position="396"/>
    </location>
</feature>
<evidence type="ECO:0000259" key="2">
    <source>
        <dbReference type="Pfam" id="PF04471"/>
    </source>
</evidence>
<dbReference type="EMBL" id="JBHSZG010000002">
    <property type="protein sequence ID" value="MFC7137731.1"/>
    <property type="molecule type" value="Genomic_DNA"/>
</dbReference>
<proteinExistence type="predicted"/>
<evidence type="ECO:0000313" key="3">
    <source>
        <dbReference type="EMBL" id="MFC7137731.1"/>
    </source>
</evidence>
<keyword evidence="1" id="KW-0472">Membrane</keyword>
<sequence length="397" mass="44248">MQAHRDRRPPGRSETALGGRDIRLRGREAGIVVTTGRFTEPAREYVERLDTSGDPYPIELIDGTDLRSIADEIGLDLYNGRIEILCSEALRPYDPAASVRAPVEEAFGEIDNLDVGQLPEPHSRVSFRPVVTVTADTNAVFETPVGVVHRIDDRTRFVVHADRGRPTVAESSVADLVVRNRDTTVDADDERIRDAFDEVEEHRFGQTQSEYTEWAVDRLREHHTTTVTYTGDNNVTYTKECEPSGSDVTVRSVDPVYLPAVRHTTHLEEYTYPFEYFAAGPSRVATDDRIRACVHCDTAGRDGSYTYCANCGAIACPSHTRTERLEQAPVCTGCAVTERFALKTKYFYDEENRESFREQYADMPIHRKAMENTWLVAGGAVAAVLTLLATLVVAGAV</sequence>
<dbReference type="Proteomes" id="UP001596368">
    <property type="component" value="Unassembled WGS sequence"/>
</dbReference>
<keyword evidence="1" id="KW-1133">Transmembrane helix</keyword>
<keyword evidence="4" id="KW-1185">Reference proteome</keyword>
<dbReference type="GO" id="GO:0016787">
    <property type="term" value="F:hydrolase activity"/>
    <property type="evidence" value="ECO:0007669"/>
    <property type="project" value="UniProtKB-KW"/>
</dbReference>
<organism evidence="3 4">
    <name type="scientific">Halobaculum litoreum</name>
    <dbReference type="NCBI Taxonomy" id="3031998"/>
    <lineage>
        <taxon>Archaea</taxon>
        <taxon>Methanobacteriati</taxon>
        <taxon>Methanobacteriota</taxon>
        <taxon>Stenosarchaea group</taxon>
        <taxon>Halobacteria</taxon>
        <taxon>Halobacteriales</taxon>
        <taxon>Haloferacaceae</taxon>
        <taxon>Halobaculum</taxon>
    </lineage>
</organism>
<feature type="domain" description="Restriction endonuclease type IV Mrr" evidence="2">
    <location>
        <begin position="24"/>
        <end position="68"/>
    </location>
</feature>
<dbReference type="GO" id="GO:0004519">
    <property type="term" value="F:endonuclease activity"/>
    <property type="evidence" value="ECO:0007669"/>
    <property type="project" value="UniProtKB-KW"/>
</dbReference>
<evidence type="ECO:0000313" key="4">
    <source>
        <dbReference type="Proteomes" id="UP001596368"/>
    </source>
</evidence>
<name>A0ABD5XT24_9EURY</name>
<keyword evidence="3" id="KW-0540">Nuclease</keyword>
<evidence type="ECO:0000256" key="1">
    <source>
        <dbReference type="SAM" id="Phobius"/>
    </source>
</evidence>
<keyword evidence="3" id="KW-0378">Hydrolase</keyword>
<dbReference type="Pfam" id="PF04471">
    <property type="entry name" value="Mrr_cat"/>
    <property type="match status" value="1"/>
</dbReference>
<protein>
    <submittedName>
        <fullName evidence="3">Restriction endonuclease</fullName>
        <ecNumber evidence="3">3.1.21.-</ecNumber>
    </submittedName>
</protein>